<protein>
    <recommendedName>
        <fullName evidence="3">DUF4034 domain-containing protein</fullName>
    </recommendedName>
</protein>
<organism evidence="1 2">
    <name type="scientific">Plantactinospora endophytica</name>
    <dbReference type="NCBI Taxonomy" id="673535"/>
    <lineage>
        <taxon>Bacteria</taxon>
        <taxon>Bacillati</taxon>
        <taxon>Actinomycetota</taxon>
        <taxon>Actinomycetes</taxon>
        <taxon>Micromonosporales</taxon>
        <taxon>Micromonosporaceae</taxon>
        <taxon>Plantactinospora</taxon>
    </lineage>
</organism>
<dbReference type="EMBL" id="BONW01000016">
    <property type="protein sequence ID" value="GIG88433.1"/>
    <property type="molecule type" value="Genomic_DNA"/>
</dbReference>
<keyword evidence="2" id="KW-1185">Reference proteome</keyword>
<accession>A0ABQ4E150</accession>
<evidence type="ECO:0008006" key="3">
    <source>
        <dbReference type="Google" id="ProtNLM"/>
    </source>
</evidence>
<sequence length="327" mass="35676">MCAAVTLPSDMNLAWSDPVLQHAVDALASGDPIPGYQALADSAADFDRRELYTDVLGDLGALHLGRLRAEAEQAADDPHRALLLGAALAAAAFTARGAAQMKDTSEQQVRGLVVLSRESREVLQRAAELTPDDPVVWTVWQSIAKAAPVRPDEPHMVWNKLLALAPDSFLGNHQRLSILCRKWYGSTDQMLGFVRERSAVLPDGHPLWSLVPQAYIEVWVDGWMVGNLLGRLYRFTSASALKKRAARAEVDAASDRILADPAGYADHPWLMVAHQMFGAYYSKAGVSDRARIHLERGGDRASSWPWGYFAGEEQAALISARRSAGLG</sequence>
<comment type="caution">
    <text evidence="1">The sequence shown here is derived from an EMBL/GenBank/DDBJ whole genome shotgun (WGS) entry which is preliminary data.</text>
</comment>
<evidence type="ECO:0000313" key="2">
    <source>
        <dbReference type="Proteomes" id="UP000646749"/>
    </source>
</evidence>
<gene>
    <name evidence="1" type="ORF">Pen02_33690</name>
</gene>
<name>A0ABQ4E150_9ACTN</name>
<proteinExistence type="predicted"/>
<dbReference type="Proteomes" id="UP000646749">
    <property type="component" value="Unassembled WGS sequence"/>
</dbReference>
<evidence type="ECO:0000313" key="1">
    <source>
        <dbReference type="EMBL" id="GIG88433.1"/>
    </source>
</evidence>
<reference evidence="1 2" key="1">
    <citation type="submission" date="2021-01" db="EMBL/GenBank/DDBJ databases">
        <title>Whole genome shotgun sequence of Plantactinospora endophytica NBRC 110450.</title>
        <authorList>
            <person name="Komaki H."/>
            <person name="Tamura T."/>
        </authorList>
    </citation>
    <scope>NUCLEOTIDE SEQUENCE [LARGE SCALE GENOMIC DNA]</scope>
    <source>
        <strain evidence="1 2">NBRC 110450</strain>
    </source>
</reference>